<dbReference type="AlphaFoldDB" id="A0A1V5SF81"/>
<gene>
    <name evidence="1" type="ORF">BWY43_00379</name>
</gene>
<accession>A0A1V5SF81</accession>
<sequence length="36" mass="4005">MALKFRFGFKVGEKVGVDVKGDVANNFFESGGRFYS</sequence>
<reference evidence="1" key="1">
    <citation type="submission" date="2017-02" db="EMBL/GenBank/DDBJ databases">
        <title>Delving into the versatile metabolic prowess of the omnipresent phylum Bacteroidetes.</title>
        <authorList>
            <person name="Nobu M.K."/>
            <person name="Mei R."/>
            <person name="Narihiro T."/>
            <person name="Kuroda K."/>
            <person name="Liu W.-T."/>
        </authorList>
    </citation>
    <scope>NUCLEOTIDE SEQUENCE</scope>
    <source>
        <strain evidence="1">ADurb.Bin280</strain>
    </source>
</reference>
<organism evidence="1">
    <name type="scientific">candidate division WS2 bacterium ADurb.Bin280</name>
    <dbReference type="NCBI Taxonomy" id="1852829"/>
    <lineage>
        <taxon>Bacteria</taxon>
        <taxon>candidate division WS2</taxon>
    </lineage>
</organism>
<dbReference type="EMBL" id="MWBO01000024">
    <property type="protein sequence ID" value="OQA52682.1"/>
    <property type="molecule type" value="Genomic_DNA"/>
</dbReference>
<comment type="caution">
    <text evidence="1">The sequence shown here is derived from an EMBL/GenBank/DDBJ whole genome shotgun (WGS) entry which is preliminary data.</text>
</comment>
<dbReference type="Proteomes" id="UP000485367">
    <property type="component" value="Unassembled WGS sequence"/>
</dbReference>
<name>A0A1V5SF81_9BACT</name>
<proteinExistence type="predicted"/>
<evidence type="ECO:0000313" key="1">
    <source>
        <dbReference type="EMBL" id="OQA52682.1"/>
    </source>
</evidence>
<protein>
    <submittedName>
        <fullName evidence="1">Uncharacterized protein</fullName>
    </submittedName>
</protein>